<evidence type="ECO:0000313" key="1">
    <source>
        <dbReference type="EMBL" id="QHU04087.1"/>
    </source>
</evidence>
<reference evidence="1" key="1">
    <citation type="journal article" date="2020" name="Nature">
        <title>Giant virus diversity and host interactions through global metagenomics.</title>
        <authorList>
            <person name="Schulz F."/>
            <person name="Roux S."/>
            <person name="Paez-Espino D."/>
            <person name="Jungbluth S."/>
            <person name="Walsh D.A."/>
            <person name="Denef V.J."/>
            <person name="McMahon K.D."/>
            <person name="Konstantinidis K.T."/>
            <person name="Eloe-Fadrosh E.A."/>
            <person name="Kyrpides N.C."/>
            <person name="Woyke T."/>
        </authorList>
    </citation>
    <scope>NUCLEOTIDE SEQUENCE</scope>
    <source>
        <strain evidence="1">GVMAG-M-3300027708-20</strain>
    </source>
</reference>
<organism evidence="1">
    <name type="scientific">viral metagenome</name>
    <dbReference type="NCBI Taxonomy" id="1070528"/>
    <lineage>
        <taxon>unclassified sequences</taxon>
        <taxon>metagenomes</taxon>
        <taxon>organismal metagenomes</taxon>
    </lineage>
</organism>
<name>A0A6C0JI34_9ZZZZ</name>
<dbReference type="AlphaFoldDB" id="A0A6C0JI34"/>
<dbReference type="EMBL" id="MN740392">
    <property type="protein sequence ID" value="QHU04087.1"/>
    <property type="molecule type" value="Genomic_DNA"/>
</dbReference>
<sequence>MDQVICNGELNYNKNKGLSGDYANCYGTITFSKKTALDALLIKTGRTNDLPQYFVGKFRNGLICQDHPLNCEDIYDEADMERYGESDLYDGTEIIIKNNTWSKKTTFRRKIVGTFYKWQTARGLFMIASQSDIDKLNEKEKNYLKIN</sequence>
<proteinExistence type="predicted"/>
<accession>A0A6C0JI34</accession>
<protein>
    <submittedName>
        <fullName evidence="1">Uncharacterized protein</fullName>
    </submittedName>
</protein>